<evidence type="ECO:0000313" key="1">
    <source>
        <dbReference type="EMBL" id="CAI9915891.1"/>
    </source>
</evidence>
<proteinExistence type="predicted"/>
<protein>
    <submittedName>
        <fullName evidence="2">Hypothetical_protein</fullName>
    </submittedName>
</protein>
<comment type="caution">
    <text evidence="1">The sequence shown here is derived from an EMBL/GenBank/DDBJ whole genome shotgun (WGS) entry which is preliminary data.</text>
</comment>
<dbReference type="EMBL" id="CAXDID020000316">
    <property type="protein sequence ID" value="CAL6075830.1"/>
    <property type="molecule type" value="Genomic_DNA"/>
</dbReference>
<accession>A0AA86NAU6</accession>
<reference evidence="1" key="1">
    <citation type="submission" date="2023-06" db="EMBL/GenBank/DDBJ databases">
        <authorList>
            <person name="Kurt Z."/>
        </authorList>
    </citation>
    <scope>NUCLEOTIDE SEQUENCE</scope>
</reference>
<evidence type="ECO:0000313" key="3">
    <source>
        <dbReference type="Proteomes" id="UP001642409"/>
    </source>
</evidence>
<evidence type="ECO:0000313" key="2">
    <source>
        <dbReference type="EMBL" id="CAL6075830.1"/>
    </source>
</evidence>
<gene>
    <name evidence="1" type="ORF">HINF_LOCUS3536</name>
    <name evidence="2" type="ORF">HINF_LOCUS57397</name>
</gene>
<reference evidence="2 3" key="2">
    <citation type="submission" date="2024-07" db="EMBL/GenBank/DDBJ databases">
        <authorList>
            <person name="Akdeniz Z."/>
        </authorList>
    </citation>
    <scope>NUCLEOTIDE SEQUENCE [LARGE SCALE GENOMIC DNA]</scope>
</reference>
<dbReference type="EMBL" id="CATOUU010000082">
    <property type="protein sequence ID" value="CAI9915891.1"/>
    <property type="molecule type" value="Genomic_DNA"/>
</dbReference>
<organism evidence="1">
    <name type="scientific">Hexamita inflata</name>
    <dbReference type="NCBI Taxonomy" id="28002"/>
    <lineage>
        <taxon>Eukaryota</taxon>
        <taxon>Metamonada</taxon>
        <taxon>Diplomonadida</taxon>
        <taxon>Hexamitidae</taxon>
        <taxon>Hexamitinae</taxon>
        <taxon>Hexamita</taxon>
    </lineage>
</organism>
<dbReference type="AlphaFoldDB" id="A0AA86NAU6"/>
<sequence length="104" mass="12112">MDCCRVMLQRSSQSSRIRRDVAFLLIQNGQETENGRQNDSNIMNCKNCLIETGTPFQFLILYPNINQKVLMCGVKLLNKQELKKQRLIYSRLLTLLNQVKTNSF</sequence>
<name>A0AA86NAU6_9EUKA</name>
<keyword evidence="3" id="KW-1185">Reference proteome</keyword>
<dbReference type="Proteomes" id="UP001642409">
    <property type="component" value="Unassembled WGS sequence"/>
</dbReference>